<dbReference type="EMBL" id="WIGO01000111">
    <property type="protein sequence ID" value="KAF6829205.1"/>
    <property type="molecule type" value="Genomic_DNA"/>
</dbReference>
<name>A0A8H6NE29_9PEZI</name>
<dbReference type="AlphaFoldDB" id="A0A8H6NE29"/>
<feature type="compositionally biased region" description="Basic and acidic residues" evidence="1">
    <location>
        <begin position="41"/>
        <end position="55"/>
    </location>
</feature>
<proteinExistence type="predicted"/>
<evidence type="ECO:0000313" key="2">
    <source>
        <dbReference type="EMBL" id="KAF6829205.1"/>
    </source>
</evidence>
<evidence type="ECO:0000313" key="3">
    <source>
        <dbReference type="Proteomes" id="UP000654918"/>
    </source>
</evidence>
<keyword evidence="3" id="KW-1185">Reference proteome</keyword>
<comment type="caution">
    <text evidence="2">The sequence shown here is derived from an EMBL/GenBank/DDBJ whole genome shotgun (WGS) entry which is preliminary data.</text>
</comment>
<reference evidence="2" key="1">
    <citation type="journal article" date="2020" name="Phytopathology">
        <title>Genome Sequence Resources of Colletotrichum truncatum, C. plurivorum, C. musicola, and C. sojae: Four Species Pathogenic to Soybean (Glycine max).</title>
        <authorList>
            <person name="Rogerio F."/>
            <person name="Boufleur T.R."/>
            <person name="Ciampi-Guillardi M."/>
            <person name="Sukno S.A."/>
            <person name="Thon M.R."/>
            <person name="Massola Junior N.S."/>
            <person name="Baroncelli R."/>
        </authorList>
    </citation>
    <scope>NUCLEOTIDE SEQUENCE</scope>
    <source>
        <strain evidence="2">LFN00145</strain>
    </source>
</reference>
<feature type="region of interest" description="Disordered" evidence="1">
    <location>
        <begin position="39"/>
        <end position="74"/>
    </location>
</feature>
<evidence type="ECO:0000256" key="1">
    <source>
        <dbReference type="SAM" id="MobiDB-lite"/>
    </source>
</evidence>
<accession>A0A8H6NE29</accession>
<sequence>MRCLLFAGILPSYAGLYFTTGPRVRKHFARKLGPGAPCLDRGIDQRAPESKQDTRSRRRARPPSDPGAKTRQRLRDTAAAIGTPSLLTLATLFNLAEAMSRCWRRRCRLFAVVSHHPCVPHVPSRALARPPTRAAALATHEAYSSPLAAHHTVTLETGMCLLPTQRQRTRRGGGTMVHRMAGSAPFEIVVRRFGTPLELDSSEVAATLFPTQPPVRSFLACDAGAARHSALDGADGRRATGDGSSGTPAVFGRRWLDLGLR</sequence>
<gene>
    <name evidence="2" type="ORF">CPLU01_08095</name>
</gene>
<protein>
    <submittedName>
        <fullName evidence="2">Uncharacterized protein</fullName>
    </submittedName>
</protein>
<organism evidence="2 3">
    <name type="scientific">Colletotrichum plurivorum</name>
    <dbReference type="NCBI Taxonomy" id="2175906"/>
    <lineage>
        <taxon>Eukaryota</taxon>
        <taxon>Fungi</taxon>
        <taxon>Dikarya</taxon>
        <taxon>Ascomycota</taxon>
        <taxon>Pezizomycotina</taxon>
        <taxon>Sordariomycetes</taxon>
        <taxon>Hypocreomycetidae</taxon>
        <taxon>Glomerellales</taxon>
        <taxon>Glomerellaceae</taxon>
        <taxon>Colletotrichum</taxon>
        <taxon>Colletotrichum orchidearum species complex</taxon>
    </lineage>
</organism>
<dbReference type="Proteomes" id="UP000654918">
    <property type="component" value="Unassembled WGS sequence"/>
</dbReference>